<accession>A0A8X7U0Q2</accession>
<protein>
    <recommendedName>
        <fullName evidence="6">Cullin-associated NEDD8-dissociated protein 1</fullName>
    </recommendedName>
</protein>
<reference evidence="4 5" key="1">
    <citation type="submission" date="2020-02" db="EMBL/GenBank/DDBJ databases">
        <authorList>
            <person name="Ma Q."/>
            <person name="Huang Y."/>
            <person name="Song X."/>
            <person name="Pei D."/>
        </authorList>
    </citation>
    <scope>NUCLEOTIDE SEQUENCE [LARGE SCALE GENOMIC DNA]</scope>
    <source>
        <strain evidence="4">Sxm20200214</strain>
        <tissue evidence="4">Leaf</tissue>
    </source>
</reference>
<dbReference type="InterPro" id="IPR039852">
    <property type="entry name" value="CAND1/CAND2"/>
</dbReference>
<dbReference type="EMBL" id="JAAMPC010000014">
    <property type="protein sequence ID" value="KAG2261617.1"/>
    <property type="molecule type" value="Genomic_DNA"/>
</dbReference>
<keyword evidence="2" id="KW-0833">Ubl conjugation pathway</keyword>
<dbReference type="PANTHER" id="PTHR12696">
    <property type="entry name" value="TIP120"/>
    <property type="match status" value="1"/>
</dbReference>
<evidence type="ECO:0000256" key="1">
    <source>
        <dbReference type="ARBA" id="ARBA00022737"/>
    </source>
</evidence>
<proteinExistence type="predicted"/>
<evidence type="ECO:0000256" key="2">
    <source>
        <dbReference type="ARBA" id="ARBA00022786"/>
    </source>
</evidence>
<sequence>MANSQLSGIIEKMTGKDKDYRYMATSDLLNELNKDSFKLDSDLEMRLSSIILQQLDDVAGDVSGLAVKCLAPLVKKVGEERVVEMTNKLCDKLLHGKDQHRDTASIALRTVVAQVAPSLAPSILVTLTPQMIGGISGQEMSPGIKCECLEIMCDVVQKYGSLMADDHEKLLNTLLLQLDCNQATVRKKTVTCIASLASSLSDDLLAKATVQVVKNLSNKNAKSEITRTNIQMIGAISRAVGYRFGTHLGNTVPVLINYCTSASENEEELREYSLQALESFLLRCPRDISPYCDEILNLTLEYISYDPNFTDEMDEDTDNETPEDEEDDESANEYTDDEDASWKVRRAAAKCLAGLIVSRSEMISKVYQEACPKLIDRFKEREENVKMDVFNTFIDLLRQTGNVTKGQTDTDESSPKWLLKQEVSKIVKSINRQLREKSVKTKVGAFSVLRELVVVLPDCLADHIGSLVPGIERALNDKSSTSNLKIEALVFTKLVLASHAPPVFHPYIKALSSPVLAAVGERYYKVTAEALRVCGELVRVVRPSTQSMGFDFKPFVHPIYNAIMSRLTNQDQDQEVKECAITCMGLVISIFGDELRKELPSCLPVLVDRMGNEITRLTAVKAFAVIATSPHIDLSCVLVNLIAELTGFLRKISCLLFITSGKYPEYNIWYLHGAYGDKIGSDAYEVIVVELSSLISVSDLHMTALALELCCTLMTGKSCSENISLAALQGFLKLWCIMQIRVSTPCWTHYFPALSLLLSLRCPKASIVFNCTVWRFSLSRQAKQHLALLSLGEIGRRKDLSAHAGIETIVIESFQSPFEEIKKDIRRMEVASKEDQDMPLPISTAYDNSYGAHGHMIHHHPANSTAPKPPIVPSNGNGLGKNHDPPPPLHMIKSSLPQQMVMPLGVATAAGSNSESEDHMEEDGQTMENLLKAV</sequence>
<dbReference type="SUPFAM" id="SSF48371">
    <property type="entry name" value="ARM repeat"/>
    <property type="match status" value="1"/>
</dbReference>
<dbReference type="Gene3D" id="1.25.10.10">
    <property type="entry name" value="Leucine-rich Repeat Variant"/>
    <property type="match status" value="2"/>
</dbReference>
<comment type="caution">
    <text evidence="4">The sequence shown here is derived from an EMBL/GenBank/DDBJ whole genome shotgun (WGS) entry which is preliminary data.</text>
</comment>
<evidence type="ECO:0008006" key="6">
    <source>
        <dbReference type="Google" id="ProtNLM"/>
    </source>
</evidence>
<evidence type="ECO:0000313" key="4">
    <source>
        <dbReference type="EMBL" id="KAG2261617.1"/>
    </source>
</evidence>
<dbReference type="AlphaFoldDB" id="A0A8X7U0Q2"/>
<keyword evidence="5" id="KW-1185">Reference proteome</keyword>
<evidence type="ECO:0000256" key="3">
    <source>
        <dbReference type="SAM" id="MobiDB-lite"/>
    </source>
</evidence>
<name>A0A8X7U0Q2_BRACI</name>
<dbReference type="Pfam" id="PF25782">
    <property type="entry name" value="TPR_CAND1"/>
    <property type="match status" value="1"/>
</dbReference>
<dbReference type="OrthoDB" id="6260732at2759"/>
<dbReference type="InterPro" id="IPR011989">
    <property type="entry name" value="ARM-like"/>
</dbReference>
<dbReference type="GO" id="GO:0010265">
    <property type="term" value="P:SCF complex assembly"/>
    <property type="evidence" value="ECO:0007669"/>
    <property type="project" value="InterPro"/>
</dbReference>
<gene>
    <name evidence="4" type="ORF">Bca52824_068696</name>
</gene>
<dbReference type="InterPro" id="IPR016024">
    <property type="entry name" value="ARM-type_fold"/>
</dbReference>
<organism evidence="4 5">
    <name type="scientific">Brassica carinata</name>
    <name type="common">Ethiopian mustard</name>
    <name type="synonym">Abyssinian cabbage</name>
    <dbReference type="NCBI Taxonomy" id="52824"/>
    <lineage>
        <taxon>Eukaryota</taxon>
        <taxon>Viridiplantae</taxon>
        <taxon>Streptophyta</taxon>
        <taxon>Embryophyta</taxon>
        <taxon>Tracheophyta</taxon>
        <taxon>Spermatophyta</taxon>
        <taxon>Magnoliopsida</taxon>
        <taxon>eudicotyledons</taxon>
        <taxon>Gunneridae</taxon>
        <taxon>Pentapetalae</taxon>
        <taxon>rosids</taxon>
        <taxon>malvids</taxon>
        <taxon>Brassicales</taxon>
        <taxon>Brassicaceae</taxon>
        <taxon>Brassiceae</taxon>
        <taxon>Brassica</taxon>
    </lineage>
</organism>
<feature type="region of interest" description="Disordered" evidence="3">
    <location>
        <begin position="309"/>
        <end position="339"/>
    </location>
</feature>
<dbReference type="Proteomes" id="UP000886595">
    <property type="component" value="Unassembled WGS sequence"/>
</dbReference>
<evidence type="ECO:0000313" key="5">
    <source>
        <dbReference type="Proteomes" id="UP000886595"/>
    </source>
</evidence>
<keyword evidence="1" id="KW-0677">Repeat</keyword>